<name>A0A6J5NI13_9CAUD</name>
<feature type="domain" description="N-acetyltransferase" evidence="1">
    <location>
        <begin position="17"/>
        <end position="115"/>
    </location>
</feature>
<keyword evidence="2" id="KW-0687">Ribonucleoprotein</keyword>
<sequence length="151" mass="17254">MPAAPSSKTRWIYEHHGVAAAYIAKRTNTVFSLDHHGWLCLDADDRLVGAVLLHDFDGHQVMFSIALTPKARILPSDLRRLCEAAFNQLDATRIEMRNSPTNDPAIKMARVFGMTLEGTRRYARPNGDDEHIWGLLKEDCRWLRRPQTTEQ</sequence>
<evidence type="ECO:0000313" key="2">
    <source>
        <dbReference type="EMBL" id="CAB4158352.1"/>
    </source>
</evidence>
<organism evidence="2">
    <name type="scientific">uncultured Caudovirales phage</name>
    <dbReference type="NCBI Taxonomy" id="2100421"/>
    <lineage>
        <taxon>Viruses</taxon>
        <taxon>Duplodnaviria</taxon>
        <taxon>Heunggongvirae</taxon>
        <taxon>Uroviricota</taxon>
        <taxon>Caudoviricetes</taxon>
        <taxon>Peduoviridae</taxon>
        <taxon>Maltschvirus</taxon>
        <taxon>Maltschvirus maltsch</taxon>
    </lineage>
</organism>
<accession>A0A6J5NI13</accession>
<protein>
    <submittedName>
        <fullName evidence="2">RimL Acetyltransferases, including N-acetylases of ribosomal proteins</fullName>
    </submittedName>
</protein>
<keyword evidence="2" id="KW-0808">Transferase</keyword>
<proteinExistence type="predicted"/>
<dbReference type="GO" id="GO:0016747">
    <property type="term" value="F:acyltransferase activity, transferring groups other than amino-acyl groups"/>
    <property type="evidence" value="ECO:0007669"/>
    <property type="project" value="InterPro"/>
</dbReference>
<dbReference type="EMBL" id="LR796682">
    <property type="protein sequence ID" value="CAB4158352.1"/>
    <property type="molecule type" value="Genomic_DNA"/>
</dbReference>
<gene>
    <name evidence="2" type="ORF">UFOVP706_3</name>
</gene>
<keyword evidence="2" id="KW-0689">Ribosomal protein</keyword>
<dbReference type="InterPro" id="IPR000182">
    <property type="entry name" value="GNAT_dom"/>
</dbReference>
<evidence type="ECO:0000259" key="1">
    <source>
        <dbReference type="Pfam" id="PF13302"/>
    </source>
</evidence>
<reference evidence="2" key="1">
    <citation type="submission" date="2020-04" db="EMBL/GenBank/DDBJ databases">
        <authorList>
            <person name="Chiriac C."/>
            <person name="Salcher M."/>
            <person name="Ghai R."/>
            <person name="Kavagutti S V."/>
        </authorList>
    </citation>
    <scope>NUCLEOTIDE SEQUENCE</scope>
</reference>
<dbReference type="Pfam" id="PF13302">
    <property type="entry name" value="Acetyltransf_3"/>
    <property type="match status" value="1"/>
</dbReference>
<dbReference type="Gene3D" id="3.40.630.30">
    <property type="match status" value="1"/>
</dbReference>
<dbReference type="SUPFAM" id="SSF55729">
    <property type="entry name" value="Acyl-CoA N-acyltransferases (Nat)"/>
    <property type="match status" value="1"/>
</dbReference>
<dbReference type="InterPro" id="IPR016181">
    <property type="entry name" value="Acyl_CoA_acyltransferase"/>
</dbReference>